<keyword evidence="1" id="KW-0805">Transcription regulation</keyword>
<dbReference type="GO" id="GO:0003677">
    <property type="term" value="F:DNA binding"/>
    <property type="evidence" value="ECO:0007669"/>
    <property type="project" value="UniProtKB-KW"/>
</dbReference>
<protein>
    <submittedName>
        <fullName evidence="5">MarR family transcriptional regulator, repressor of the mexAB-oprM multidrug resistance operon</fullName>
    </submittedName>
</protein>
<dbReference type="InterPro" id="IPR000835">
    <property type="entry name" value="HTH_MarR-typ"/>
</dbReference>
<dbReference type="EMBL" id="FNDS01000007">
    <property type="protein sequence ID" value="SDI27479.1"/>
    <property type="molecule type" value="Genomic_DNA"/>
</dbReference>
<accession>A0A1G8J895</accession>
<dbReference type="PANTHER" id="PTHR35790">
    <property type="entry name" value="HTH-TYPE TRANSCRIPTIONAL REGULATOR PCHR"/>
    <property type="match status" value="1"/>
</dbReference>
<dbReference type="PROSITE" id="PS50995">
    <property type="entry name" value="HTH_MARR_2"/>
    <property type="match status" value="1"/>
</dbReference>
<keyword evidence="6" id="KW-1185">Reference proteome</keyword>
<dbReference type="OrthoDB" id="6196575at2"/>
<evidence type="ECO:0000313" key="5">
    <source>
        <dbReference type="EMBL" id="SDI27479.1"/>
    </source>
</evidence>
<evidence type="ECO:0000256" key="1">
    <source>
        <dbReference type="ARBA" id="ARBA00023015"/>
    </source>
</evidence>
<evidence type="ECO:0000256" key="2">
    <source>
        <dbReference type="ARBA" id="ARBA00023125"/>
    </source>
</evidence>
<dbReference type="InterPro" id="IPR052067">
    <property type="entry name" value="Metal_resp_HTH_trans_reg"/>
</dbReference>
<proteinExistence type="predicted"/>
<dbReference type="InterPro" id="IPR036388">
    <property type="entry name" value="WH-like_DNA-bd_sf"/>
</dbReference>
<keyword evidence="2" id="KW-0238">DNA-binding</keyword>
<feature type="domain" description="HTH marR-type" evidence="4">
    <location>
        <begin position="6"/>
        <end position="140"/>
    </location>
</feature>
<dbReference type="GO" id="GO:0003700">
    <property type="term" value="F:DNA-binding transcription factor activity"/>
    <property type="evidence" value="ECO:0007669"/>
    <property type="project" value="InterPro"/>
</dbReference>
<sequence>MTNPINPDLPMNLMALFDHLRTRLQIGLIEHGIDLTPPDMRLLELIGAGEGLNLQDVGRQMCRDKALITRKVKEMEARGLVRRERNPEDQRSFQLFLTEAGKVVDAQAKAILAQTHDNLFAFLSEAEQATFADLLKRCLDNQSGCLDDFPQ</sequence>
<evidence type="ECO:0000259" key="4">
    <source>
        <dbReference type="PROSITE" id="PS50995"/>
    </source>
</evidence>
<dbReference type="Gene3D" id="1.10.10.10">
    <property type="entry name" value="Winged helix-like DNA-binding domain superfamily/Winged helix DNA-binding domain"/>
    <property type="match status" value="1"/>
</dbReference>
<dbReference type="Proteomes" id="UP000199636">
    <property type="component" value="Unassembled WGS sequence"/>
</dbReference>
<reference evidence="6" key="1">
    <citation type="submission" date="2016-10" db="EMBL/GenBank/DDBJ databases">
        <authorList>
            <person name="Varghese N."/>
            <person name="Submissions S."/>
        </authorList>
    </citation>
    <scope>NUCLEOTIDE SEQUENCE [LARGE SCALE GENOMIC DNA]</scope>
    <source>
        <strain evidence="6">CCM 7469</strain>
    </source>
</reference>
<dbReference type="RefSeq" id="WP_090264517.1">
    <property type="nucleotide sequence ID" value="NZ_FNDS01000007.1"/>
</dbReference>
<dbReference type="AlphaFoldDB" id="A0A1G8J895"/>
<evidence type="ECO:0000256" key="3">
    <source>
        <dbReference type="ARBA" id="ARBA00023163"/>
    </source>
</evidence>
<dbReference type="SMART" id="SM00347">
    <property type="entry name" value="HTH_MARR"/>
    <property type="match status" value="1"/>
</dbReference>
<keyword evidence="3" id="KW-0804">Transcription</keyword>
<dbReference type="SUPFAM" id="SSF46785">
    <property type="entry name" value="Winged helix' DNA-binding domain"/>
    <property type="match status" value="1"/>
</dbReference>
<dbReference type="STRING" id="428992.SAMN05216272_107227"/>
<name>A0A1G8J895_9PSED</name>
<gene>
    <name evidence="5" type="ORF">SAMN05216272_107227</name>
</gene>
<dbReference type="PANTHER" id="PTHR35790:SF4">
    <property type="entry name" value="HTH-TYPE TRANSCRIPTIONAL REGULATOR PCHR"/>
    <property type="match status" value="1"/>
</dbReference>
<dbReference type="PRINTS" id="PR00598">
    <property type="entry name" value="HTHMARR"/>
</dbReference>
<dbReference type="InterPro" id="IPR036390">
    <property type="entry name" value="WH_DNA-bd_sf"/>
</dbReference>
<dbReference type="Pfam" id="PF01047">
    <property type="entry name" value="MarR"/>
    <property type="match status" value="1"/>
</dbReference>
<evidence type="ECO:0000313" key="6">
    <source>
        <dbReference type="Proteomes" id="UP000199636"/>
    </source>
</evidence>
<organism evidence="5 6">
    <name type="scientific">Pseudomonas panipatensis</name>
    <dbReference type="NCBI Taxonomy" id="428992"/>
    <lineage>
        <taxon>Bacteria</taxon>
        <taxon>Pseudomonadati</taxon>
        <taxon>Pseudomonadota</taxon>
        <taxon>Gammaproteobacteria</taxon>
        <taxon>Pseudomonadales</taxon>
        <taxon>Pseudomonadaceae</taxon>
        <taxon>Pseudomonas</taxon>
    </lineage>
</organism>